<dbReference type="CDD" id="cd16936">
    <property type="entry name" value="HATPase_RsbW-like"/>
    <property type="match status" value="1"/>
</dbReference>
<sequence>MRTGPARGATGNFHEAGFYHSDAEFLALIQPFVTEGLAAGEPVIIGYDERKCDLLRATLRCPERVTFITDTSLYASPARAIEAYRQQFERHVAAGAEQIRIAGDVPHEGNGGRFAGWDRYESAVNAVWQAYPVWSRCLYDATTTHDDVRDVVVRTHRRLVTPDGAATASPHYQDVAEFVGLPSTADPLEATPPSVCLGDASLKRTRRRVAEAARGCLDTATLDEFVFALSEAVINAQSYGHPPVGVRVWTAPNRVVVRVHDTGPGPPDPLTGLVPVPESASGAGLGLWLSHQLREVEVDLITDAEGFTVRLRAGSPPPAVDAVGSCALRAGTLHGAPPDGGTVHAIDGDGSSLCEVVDAADLRPLDDLRWPDLPAVQQCPGCRLVIVVDDGSPGR</sequence>
<evidence type="ECO:0000256" key="1">
    <source>
        <dbReference type="ARBA" id="ARBA00022527"/>
    </source>
</evidence>
<dbReference type="RefSeq" id="WP_142456680.1">
    <property type="nucleotide sequence ID" value="NZ_FXTJ01000001.1"/>
</dbReference>
<keyword evidence="4" id="KW-0418">Kinase</keyword>
<dbReference type="AlphaFoldDB" id="A0A521AWU3"/>
<dbReference type="PANTHER" id="PTHR35526">
    <property type="entry name" value="ANTI-SIGMA-F FACTOR RSBW-RELATED"/>
    <property type="match status" value="1"/>
</dbReference>
<dbReference type="NCBIfam" id="NF041045">
    <property type="entry name" value="RsbA_anti_sig"/>
    <property type="match status" value="1"/>
</dbReference>
<dbReference type="InterPro" id="IPR047718">
    <property type="entry name" value="RsbA-like_anti_sig"/>
</dbReference>
<proteinExistence type="predicted"/>
<dbReference type="Proteomes" id="UP000317484">
    <property type="component" value="Unassembled WGS sequence"/>
</dbReference>
<evidence type="ECO:0000259" key="3">
    <source>
        <dbReference type="Pfam" id="PF14417"/>
    </source>
</evidence>
<feature type="domain" description="Histidine kinase/HSP90-like ATPase" evidence="2">
    <location>
        <begin position="201"/>
        <end position="312"/>
    </location>
</feature>
<keyword evidence="4" id="KW-0808">Transferase</keyword>
<dbReference type="GO" id="GO:0004674">
    <property type="term" value="F:protein serine/threonine kinase activity"/>
    <property type="evidence" value="ECO:0007669"/>
    <property type="project" value="UniProtKB-KW"/>
</dbReference>
<dbReference type="SUPFAM" id="SSF55874">
    <property type="entry name" value="ATPase domain of HSP90 chaperone/DNA topoisomerase II/histidine kinase"/>
    <property type="match status" value="1"/>
</dbReference>
<organism evidence="4 5">
    <name type="scientific">Geodermatophilus aquaeductus</name>
    <dbReference type="NCBI Taxonomy" id="1564161"/>
    <lineage>
        <taxon>Bacteria</taxon>
        <taxon>Bacillati</taxon>
        <taxon>Actinomycetota</taxon>
        <taxon>Actinomycetes</taxon>
        <taxon>Geodermatophilales</taxon>
        <taxon>Geodermatophilaceae</taxon>
        <taxon>Geodermatophilus</taxon>
    </lineage>
</organism>
<dbReference type="Pfam" id="PF14417">
    <property type="entry name" value="MEDS"/>
    <property type="match status" value="1"/>
</dbReference>
<evidence type="ECO:0000313" key="4">
    <source>
        <dbReference type="EMBL" id="SMO39275.1"/>
    </source>
</evidence>
<protein>
    <submittedName>
        <fullName evidence="4">Histidine kinase-like ATPase domain-containing protein</fullName>
    </submittedName>
</protein>
<dbReference type="Pfam" id="PF13581">
    <property type="entry name" value="HATPase_c_2"/>
    <property type="match status" value="1"/>
</dbReference>
<dbReference type="InterPro" id="IPR003594">
    <property type="entry name" value="HATPase_dom"/>
</dbReference>
<accession>A0A521AWU3</accession>
<feature type="domain" description="MEDS" evidence="3">
    <location>
        <begin position="14"/>
        <end position="157"/>
    </location>
</feature>
<dbReference type="PANTHER" id="PTHR35526:SF3">
    <property type="entry name" value="ANTI-SIGMA-F FACTOR RSBW"/>
    <property type="match status" value="1"/>
</dbReference>
<dbReference type="InterPro" id="IPR036890">
    <property type="entry name" value="HATPase_C_sf"/>
</dbReference>
<dbReference type="Gene3D" id="3.30.565.10">
    <property type="entry name" value="Histidine kinase-like ATPase, C-terminal domain"/>
    <property type="match status" value="1"/>
</dbReference>
<dbReference type="EMBL" id="FXTJ01000001">
    <property type="protein sequence ID" value="SMO39275.1"/>
    <property type="molecule type" value="Genomic_DNA"/>
</dbReference>
<evidence type="ECO:0000259" key="2">
    <source>
        <dbReference type="Pfam" id="PF13581"/>
    </source>
</evidence>
<reference evidence="4 5" key="1">
    <citation type="submission" date="2017-05" db="EMBL/GenBank/DDBJ databases">
        <authorList>
            <person name="Varghese N."/>
            <person name="Submissions S."/>
        </authorList>
    </citation>
    <scope>NUCLEOTIDE SEQUENCE [LARGE SCALE GENOMIC DNA]</scope>
    <source>
        <strain evidence="4 5">DSM 46834</strain>
    </source>
</reference>
<keyword evidence="5" id="KW-1185">Reference proteome</keyword>
<keyword evidence="1" id="KW-0723">Serine/threonine-protein kinase</keyword>
<dbReference type="InterPro" id="IPR025847">
    <property type="entry name" value="MEDS_domain"/>
</dbReference>
<gene>
    <name evidence="4" type="ORF">SAMN06273567_101405</name>
</gene>
<evidence type="ECO:0000313" key="5">
    <source>
        <dbReference type="Proteomes" id="UP000317484"/>
    </source>
</evidence>
<name>A0A521AWU3_9ACTN</name>
<dbReference type="InterPro" id="IPR050267">
    <property type="entry name" value="Anti-sigma-factor_SerPK"/>
</dbReference>